<proteinExistence type="predicted"/>
<feature type="region of interest" description="Disordered" evidence="1">
    <location>
        <begin position="28"/>
        <end position="55"/>
    </location>
</feature>
<dbReference type="AlphaFoldDB" id="A0A8J2WXD9"/>
<feature type="chain" id="PRO_5035208600" description="DUF6816 domain-containing protein" evidence="2">
    <location>
        <begin position="17"/>
        <end position="323"/>
    </location>
</feature>
<evidence type="ECO:0000256" key="1">
    <source>
        <dbReference type="SAM" id="MobiDB-lite"/>
    </source>
</evidence>
<evidence type="ECO:0000313" key="4">
    <source>
        <dbReference type="EMBL" id="CAH0371319.1"/>
    </source>
</evidence>
<evidence type="ECO:0000313" key="5">
    <source>
        <dbReference type="Proteomes" id="UP000789595"/>
    </source>
</evidence>
<dbReference type="Proteomes" id="UP000789595">
    <property type="component" value="Unassembled WGS sequence"/>
</dbReference>
<dbReference type="InterPro" id="IPR049213">
    <property type="entry name" value="DUF6816"/>
</dbReference>
<comment type="caution">
    <text evidence="4">The sequence shown here is derived from an EMBL/GenBank/DDBJ whole genome shotgun (WGS) entry which is preliminary data.</text>
</comment>
<feature type="domain" description="DUF6816" evidence="3">
    <location>
        <begin position="107"/>
        <end position="323"/>
    </location>
</feature>
<gene>
    <name evidence="4" type="ORF">PECAL_3P12540</name>
</gene>
<dbReference type="Pfam" id="PF20670">
    <property type="entry name" value="DUF6816"/>
    <property type="match status" value="1"/>
</dbReference>
<organism evidence="4 5">
    <name type="scientific">Pelagomonas calceolata</name>
    <dbReference type="NCBI Taxonomy" id="35677"/>
    <lineage>
        <taxon>Eukaryota</taxon>
        <taxon>Sar</taxon>
        <taxon>Stramenopiles</taxon>
        <taxon>Ochrophyta</taxon>
        <taxon>Pelagophyceae</taxon>
        <taxon>Pelagomonadales</taxon>
        <taxon>Pelagomonadaceae</taxon>
        <taxon>Pelagomonas</taxon>
    </lineage>
</organism>
<sequence length="323" mass="35822">MTHQRVALCWLSIAAALSPPTARVSQLAQHHAGVQPHVTRRSDGQTTSTHRRNTAGDDVQHALPRRGLLALAAFCAAPASAAESLRDALAARDANRLTKPFYNVPPGPTTFPDWLEGRWRCSATFQGFQFPNEKISKQRVVAETDLPGFTKLSIARFGDVGREKTEFDLNFVRRGGKVIEDYGNNVANALAAHVDKPDLVKNVAWDAANPNRMTMSLKEGGRNGERIEIFVNSRRSEALEGDIFLNSESIRQMTMGPPTLQNPTTPRVVIGEYQHFWTWRRDGDGARCNVLTAVYAVPGGFGFEEAFDKPLVMYSHNLRLTRV</sequence>
<keyword evidence="2" id="KW-0732">Signal</keyword>
<dbReference type="EMBL" id="CAKKNE010000003">
    <property type="protein sequence ID" value="CAH0371319.1"/>
    <property type="molecule type" value="Genomic_DNA"/>
</dbReference>
<accession>A0A8J2WXD9</accession>
<reference evidence="4" key="1">
    <citation type="submission" date="2021-11" db="EMBL/GenBank/DDBJ databases">
        <authorList>
            <consortium name="Genoscope - CEA"/>
            <person name="William W."/>
        </authorList>
    </citation>
    <scope>NUCLEOTIDE SEQUENCE</scope>
</reference>
<name>A0A8J2WXD9_9STRA</name>
<evidence type="ECO:0000256" key="2">
    <source>
        <dbReference type="SAM" id="SignalP"/>
    </source>
</evidence>
<keyword evidence="5" id="KW-1185">Reference proteome</keyword>
<dbReference type="OrthoDB" id="195555at2759"/>
<evidence type="ECO:0000259" key="3">
    <source>
        <dbReference type="Pfam" id="PF20670"/>
    </source>
</evidence>
<feature type="signal peptide" evidence="2">
    <location>
        <begin position="1"/>
        <end position="16"/>
    </location>
</feature>
<protein>
    <recommendedName>
        <fullName evidence="3">DUF6816 domain-containing protein</fullName>
    </recommendedName>
</protein>